<dbReference type="NCBIfam" id="TIGR00730">
    <property type="entry name" value="Rossman fold protein, TIGR00730 family"/>
    <property type="match status" value="1"/>
</dbReference>
<comment type="caution">
    <text evidence="3">The sequence shown here is derived from an EMBL/GenBank/DDBJ whole genome shotgun (WGS) entry which is preliminary data.</text>
</comment>
<gene>
    <name evidence="3" type="ORF">IPN02_01480</name>
</gene>
<evidence type="ECO:0000256" key="2">
    <source>
        <dbReference type="RuleBase" id="RU363015"/>
    </source>
</evidence>
<keyword evidence="2" id="KW-0378">Hydrolase</keyword>
<dbReference type="SUPFAM" id="SSF102405">
    <property type="entry name" value="MCP/YpsA-like"/>
    <property type="match status" value="1"/>
</dbReference>
<evidence type="ECO:0000313" key="4">
    <source>
        <dbReference type="Proteomes" id="UP000727993"/>
    </source>
</evidence>
<name>A0A936NAI8_9ACTN</name>
<dbReference type="PANTHER" id="PTHR31223">
    <property type="entry name" value="LOG FAMILY PROTEIN YJL055W"/>
    <property type="match status" value="1"/>
</dbReference>
<protein>
    <recommendedName>
        <fullName evidence="2">Cytokinin riboside 5'-monophosphate phosphoribohydrolase</fullName>
        <ecNumber evidence="2">3.2.2.n1</ecNumber>
    </recommendedName>
</protein>
<dbReference type="Gene3D" id="3.40.50.450">
    <property type="match status" value="1"/>
</dbReference>
<dbReference type="GO" id="GO:0005829">
    <property type="term" value="C:cytosol"/>
    <property type="evidence" value="ECO:0007669"/>
    <property type="project" value="TreeGrafter"/>
</dbReference>
<dbReference type="InterPro" id="IPR005269">
    <property type="entry name" value="LOG"/>
</dbReference>
<reference evidence="3 4" key="1">
    <citation type="submission" date="2020-10" db="EMBL/GenBank/DDBJ databases">
        <title>Connecting structure to function with the recovery of over 1000 high-quality activated sludge metagenome-assembled genomes encoding full-length rRNA genes using long-read sequencing.</title>
        <authorList>
            <person name="Singleton C.M."/>
            <person name="Petriglieri F."/>
            <person name="Kristensen J.M."/>
            <person name="Kirkegaard R.H."/>
            <person name="Michaelsen T.Y."/>
            <person name="Andersen M.H."/>
            <person name="Karst S.M."/>
            <person name="Dueholm M.S."/>
            <person name="Nielsen P.H."/>
            <person name="Albertsen M."/>
        </authorList>
    </citation>
    <scope>NUCLEOTIDE SEQUENCE [LARGE SCALE GENOMIC DNA]</scope>
    <source>
        <strain evidence="3">Lyne_18-Q3-R50-59_MAXAC.006</strain>
    </source>
</reference>
<dbReference type="AlphaFoldDB" id="A0A936NAI8"/>
<dbReference type="InterPro" id="IPR031100">
    <property type="entry name" value="LOG_fam"/>
</dbReference>
<dbReference type="Proteomes" id="UP000727993">
    <property type="component" value="Unassembled WGS sequence"/>
</dbReference>
<comment type="catalytic activity">
    <reaction evidence="2">
        <text>N(6)-(dimethylallyl)adenosine 5'-phosphate + H2O = N(6)-dimethylallyladenine + D-ribose 5-phosphate</text>
        <dbReference type="Rhea" id="RHEA:48560"/>
        <dbReference type="ChEBI" id="CHEBI:15377"/>
        <dbReference type="ChEBI" id="CHEBI:17660"/>
        <dbReference type="ChEBI" id="CHEBI:57526"/>
        <dbReference type="ChEBI" id="CHEBI:78346"/>
        <dbReference type="EC" id="3.2.2.n1"/>
    </reaction>
</comment>
<dbReference type="GO" id="GO:0009691">
    <property type="term" value="P:cytokinin biosynthetic process"/>
    <property type="evidence" value="ECO:0007669"/>
    <property type="project" value="UniProtKB-UniRule"/>
</dbReference>
<dbReference type="EC" id="3.2.2.n1" evidence="2"/>
<organism evidence="3 4">
    <name type="scientific">Candidatus Neomicrothrix subdominans</name>
    <dbReference type="NCBI Taxonomy" id="2954438"/>
    <lineage>
        <taxon>Bacteria</taxon>
        <taxon>Bacillati</taxon>
        <taxon>Actinomycetota</taxon>
        <taxon>Acidimicrobiia</taxon>
        <taxon>Acidimicrobiales</taxon>
        <taxon>Microthrixaceae</taxon>
        <taxon>Candidatus Neomicrothrix</taxon>
    </lineage>
</organism>
<dbReference type="GO" id="GO:0016799">
    <property type="term" value="F:hydrolase activity, hydrolyzing N-glycosyl compounds"/>
    <property type="evidence" value="ECO:0007669"/>
    <property type="project" value="TreeGrafter"/>
</dbReference>
<keyword evidence="2" id="KW-0203">Cytokinin biosynthesis</keyword>
<accession>A0A936NAI8</accession>
<evidence type="ECO:0000313" key="3">
    <source>
        <dbReference type="EMBL" id="MBK9295551.1"/>
    </source>
</evidence>
<comment type="similarity">
    <text evidence="1 2">Belongs to the LOG family.</text>
</comment>
<sequence length="194" mass="20416">MEPTPRNICVFCGSSSGIDPAFRTAALALGSAIVSAGHRLVFGGGHVGLMGILADEVLASGGEVIGVMTEQLVGLEVAHEGLTELDVQPTMHRRKARMAELADGVVVLPGGFGTLDEAFELLTWNQLGLISVPIVFLDVDRFFAPLFDFIAGSAAAGFMKDHHGTLAQRTESAEAAVSLASRDAPAFTPKWVDR</sequence>
<dbReference type="PANTHER" id="PTHR31223:SF70">
    <property type="entry name" value="LOG FAMILY PROTEIN YJL055W"/>
    <property type="match status" value="1"/>
</dbReference>
<dbReference type="EMBL" id="JADJZA010000001">
    <property type="protein sequence ID" value="MBK9295551.1"/>
    <property type="molecule type" value="Genomic_DNA"/>
</dbReference>
<comment type="catalytic activity">
    <reaction evidence="2">
        <text>9-ribosyl-trans-zeatin 5'-phosphate + H2O = trans-zeatin + D-ribose 5-phosphate</text>
        <dbReference type="Rhea" id="RHEA:48564"/>
        <dbReference type="ChEBI" id="CHEBI:15377"/>
        <dbReference type="ChEBI" id="CHEBI:16522"/>
        <dbReference type="ChEBI" id="CHEBI:78346"/>
        <dbReference type="ChEBI" id="CHEBI:87947"/>
        <dbReference type="EC" id="3.2.2.n1"/>
    </reaction>
</comment>
<evidence type="ECO:0000256" key="1">
    <source>
        <dbReference type="ARBA" id="ARBA00006763"/>
    </source>
</evidence>
<dbReference type="Pfam" id="PF03641">
    <property type="entry name" value="Lysine_decarbox"/>
    <property type="match status" value="1"/>
</dbReference>
<proteinExistence type="inferred from homology"/>